<dbReference type="RefSeq" id="WP_220305242.1">
    <property type="nucleotide sequence ID" value="NZ_CP080590.1"/>
</dbReference>
<protein>
    <submittedName>
        <fullName evidence="1">DUF3445 domain-containing protein</fullName>
    </submittedName>
</protein>
<proteinExistence type="predicted"/>
<evidence type="ECO:0000313" key="2">
    <source>
        <dbReference type="Proteomes" id="UP000825799"/>
    </source>
</evidence>
<dbReference type="EMBL" id="CP080590">
    <property type="protein sequence ID" value="QYO76777.1"/>
    <property type="molecule type" value="Genomic_DNA"/>
</dbReference>
<gene>
    <name evidence="1" type="ORF">K1X15_19760</name>
</gene>
<reference evidence="1 2" key="1">
    <citation type="submission" date="2021-08" db="EMBL/GenBank/DDBJ databases">
        <title>Devosia salina sp. nov., isolated from the South China Sea sediment.</title>
        <authorList>
            <person name="Zhou Z."/>
        </authorList>
    </citation>
    <scope>NUCLEOTIDE SEQUENCE [LARGE SCALE GENOMIC DNA]</scope>
    <source>
        <strain evidence="1 2">SCS-3</strain>
    </source>
</reference>
<name>A0ABX8WJC7_9HYPH</name>
<sequence length="311" mass="34189">MPAMTFPTPYDGSSPLFRIGTKPLDPQDWLEPDAAMTNQLAEKARLLAERTEAVFADLPESRPAQAELLALLVDHLPSRFPELWRHSSAGMLVIATDETVPLDTEESPLRTAARLVQDDLLVLGRAEDGWRLTAGSLCFPSSWVLAEKMGRVLADIHAPVPGFGPGTRQAEVMARMFDALRVETPMIRWNFSLYGDDRLHHPDVSGPDAQRFGSGERADPVYLRVERQTLRKLPETGAIAFSIRISLDPLERLEAHADGAQIAASLMGQIEALTPEQLAYKGLTREKDRVVKRLGEIALDGKAFAGATPPP</sequence>
<dbReference type="InterPro" id="IPR021848">
    <property type="entry name" value="HODM_asu-like"/>
</dbReference>
<organism evidence="1 2">
    <name type="scientific">Devosia salina</name>
    <dbReference type="NCBI Taxonomy" id="2860336"/>
    <lineage>
        <taxon>Bacteria</taxon>
        <taxon>Pseudomonadati</taxon>
        <taxon>Pseudomonadota</taxon>
        <taxon>Alphaproteobacteria</taxon>
        <taxon>Hyphomicrobiales</taxon>
        <taxon>Devosiaceae</taxon>
        <taxon>Devosia</taxon>
    </lineage>
</organism>
<accession>A0ABX8WJC7</accession>
<evidence type="ECO:0000313" key="1">
    <source>
        <dbReference type="EMBL" id="QYO76777.1"/>
    </source>
</evidence>
<dbReference type="Pfam" id="PF11927">
    <property type="entry name" value="HODM_asu-like"/>
    <property type="match status" value="1"/>
</dbReference>
<dbReference type="Proteomes" id="UP000825799">
    <property type="component" value="Chromosome"/>
</dbReference>
<keyword evidence="2" id="KW-1185">Reference proteome</keyword>